<evidence type="ECO:0000313" key="1">
    <source>
        <dbReference type="EMBL" id="KAK8204369.1"/>
    </source>
</evidence>
<accession>A0ACC3SE57</accession>
<dbReference type="Proteomes" id="UP001320706">
    <property type="component" value="Unassembled WGS sequence"/>
</dbReference>
<dbReference type="EMBL" id="JAMKPW020000027">
    <property type="protein sequence ID" value="KAK8204369.1"/>
    <property type="molecule type" value="Genomic_DNA"/>
</dbReference>
<gene>
    <name evidence="1" type="ORF">M8818_005098</name>
</gene>
<name>A0ACC3SE57_9PEZI</name>
<reference evidence="1" key="1">
    <citation type="submission" date="2024-02" db="EMBL/GenBank/DDBJ databases">
        <title>Metagenome Assembled Genome of Zalaria obscura JY119.</title>
        <authorList>
            <person name="Vighnesh L."/>
            <person name="Jagadeeshwari U."/>
            <person name="Venkata Ramana C."/>
            <person name="Sasikala C."/>
        </authorList>
    </citation>
    <scope>NUCLEOTIDE SEQUENCE</scope>
    <source>
        <strain evidence="1">JY119</strain>
    </source>
</reference>
<keyword evidence="2" id="KW-1185">Reference proteome</keyword>
<protein>
    <submittedName>
        <fullName evidence="1">Uncharacterized protein</fullName>
    </submittedName>
</protein>
<evidence type="ECO:0000313" key="2">
    <source>
        <dbReference type="Proteomes" id="UP001320706"/>
    </source>
</evidence>
<proteinExistence type="predicted"/>
<comment type="caution">
    <text evidence="1">The sequence shown here is derived from an EMBL/GenBank/DDBJ whole genome shotgun (WGS) entry which is preliminary data.</text>
</comment>
<sequence length="88" mass="9840">MYVCKLFAQAGCCQVSRIPNEEVEVTGAGGEIRRHDVIWDQGRGDAKPGQVASHREKEAARITWPSPPAFLPFRPIPQDHRESRSGAW</sequence>
<organism evidence="1 2">
    <name type="scientific">Zalaria obscura</name>
    <dbReference type="NCBI Taxonomy" id="2024903"/>
    <lineage>
        <taxon>Eukaryota</taxon>
        <taxon>Fungi</taxon>
        <taxon>Dikarya</taxon>
        <taxon>Ascomycota</taxon>
        <taxon>Pezizomycotina</taxon>
        <taxon>Dothideomycetes</taxon>
        <taxon>Dothideomycetidae</taxon>
        <taxon>Dothideales</taxon>
        <taxon>Zalariaceae</taxon>
        <taxon>Zalaria</taxon>
    </lineage>
</organism>